<proteinExistence type="predicted"/>
<protein>
    <submittedName>
        <fullName evidence="1">Uncharacterized protein</fullName>
    </submittedName>
</protein>
<sequence length="60" mass="6399">MGGLGSVSEPRLNLSITHGTEDLVTSKLPALQAYQLSVSAPPATGWQFRRRGGIARQAHL</sequence>
<organism evidence="1">
    <name type="scientific">Cupriavidus necator</name>
    <name type="common">Alcaligenes eutrophus</name>
    <name type="synonym">Ralstonia eutropha</name>
    <dbReference type="NCBI Taxonomy" id="106590"/>
    <lineage>
        <taxon>Bacteria</taxon>
        <taxon>Pseudomonadati</taxon>
        <taxon>Pseudomonadota</taxon>
        <taxon>Betaproteobacteria</taxon>
        <taxon>Burkholderiales</taxon>
        <taxon>Burkholderiaceae</taxon>
        <taxon>Cupriavidus</taxon>
    </lineage>
</organism>
<gene>
    <name evidence="1" type="ORF">CNECB9_400007</name>
</gene>
<dbReference type="AlphaFoldDB" id="A0A1K0JI83"/>
<name>A0A1K0JI83_CUPNE</name>
<evidence type="ECO:0000313" key="1">
    <source>
        <dbReference type="EMBL" id="SCU80640.1"/>
    </source>
</evidence>
<accession>A0A1K0JI83</accession>
<dbReference type="EMBL" id="FMSH01000335">
    <property type="protein sequence ID" value="SCU80640.1"/>
    <property type="molecule type" value="Genomic_DNA"/>
</dbReference>
<reference evidence="1" key="1">
    <citation type="submission" date="2016-09" db="EMBL/GenBank/DDBJ databases">
        <authorList>
            <person name="Capua I."/>
            <person name="De Benedictis P."/>
            <person name="Joannis T."/>
            <person name="Lombin L.H."/>
            <person name="Cattoli G."/>
        </authorList>
    </citation>
    <scope>NUCLEOTIDE SEQUENCE</scope>
    <source>
        <strain evidence="1">B9</strain>
    </source>
</reference>